<dbReference type="InterPro" id="IPR045024">
    <property type="entry name" value="NDH-2"/>
</dbReference>
<evidence type="ECO:0000256" key="1">
    <source>
        <dbReference type="ARBA" id="ARBA00005272"/>
    </source>
</evidence>
<name>A0A137ZCM0_9ACTN</name>
<dbReference type="EMBL" id="LSRE01000023">
    <property type="protein sequence ID" value="KXO95926.1"/>
    <property type="molecule type" value="Genomic_DNA"/>
</dbReference>
<evidence type="ECO:0000256" key="8">
    <source>
        <dbReference type="SAM" id="MobiDB-lite"/>
    </source>
</evidence>
<feature type="domain" description="FAD/NAD(P)-binding" evidence="9">
    <location>
        <begin position="9"/>
        <end position="332"/>
    </location>
</feature>
<dbReference type="Pfam" id="PF07992">
    <property type="entry name" value="Pyr_redox_2"/>
    <property type="match status" value="1"/>
</dbReference>
<dbReference type="Gene3D" id="3.50.50.100">
    <property type="match status" value="1"/>
</dbReference>
<evidence type="ECO:0000313" key="11">
    <source>
        <dbReference type="Proteomes" id="UP000070409"/>
    </source>
</evidence>
<dbReference type="PANTHER" id="PTHR43706:SF47">
    <property type="entry name" value="EXTERNAL NADH-UBIQUINONE OXIDOREDUCTASE 1, MITOCHONDRIAL-RELATED"/>
    <property type="match status" value="1"/>
</dbReference>
<dbReference type="InterPro" id="IPR023753">
    <property type="entry name" value="FAD/NAD-binding_dom"/>
</dbReference>
<comment type="caution">
    <text evidence="10">The sequence shown here is derived from an EMBL/GenBank/DDBJ whole genome shotgun (WGS) entry which is preliminary data.</text>
</comment>
<evidence type="ECO:0000313" key="10">
    <source>
        <dbReference type="EMBL" id="KXO95926.1"/>
    </source>
</evidence>
<evidence type="ECO:0000256" key="2">
    <source>
        <dbReference type="ARBA" id="ARBA00012637"/>
    </source>
</evidence>
<dbReference type="EC" id="1.6.5.9" evidence="2"/>
<reference evidence="10 11" key="1">
    <citation type="submission" date="2016-02" db="EMBL/GenBank/DDBJ databases">
        <authorList>
            <person name="Teng J.L."/>
            <person name="Tang Y."/>
            <person name="Huang Y."/>
            <person name="Guo F."/>
            <person name="Wei W."/>
            <person name="Chen J.H."/>
            <person name="Wong S.Y."/>
            <person name="Lau S.K."/>
            <person name="Woo P.C."/>
        </authorList>
    </citation>
    <scope>NUCLEOTIDE SEQUENCE [LARGE SCALE GENOMIC DNA]</scope>
    <source>
        <strain evidence="10 11">JCM 13375</strain>
    </source>
</reference>
<dbReference type="Proteomes" id="UP000070409">
    <property type="component" value="Unassembled WGS sequence"/>
</dbReference>
<keyword evidence="6" id="KW-0520">NAD</keyword>
<keyword evidence="5" id="KW-0560">Oxidoreductase</keyword>
<evidence type="ECO:0000259" key="9">
    <source>
        <dbReference type="Pfam" id="PF07992"/>
    </source>
</evidence>
<keyword evidence="11" id="KW-1185">Reference proteome</keyword>
<keyword evidence="4" id="KW-0274">FAD</keyword>
<dbReference type="SUPFAM" id="SSF51905">
    <property type="entry name" value="FAD/NAD(P)-binding domain"/>
    <property type="match status" value="1"/>
</dbReference>
<feature type="region of interest" description="Disordered" evidence="8">
    <location>
        <begin position="443"/>
        <end position="486"/>
    </location>
</feature>
<protein>
    <recommendedName>
        <fullName evidence="2">NADH:ubiquinone reductase (non-electrogenic)</fullName>
        <ecNumber evidence="2">1.6.5.9</ecNumber>
    </recommendedName>
</protein>
<comment type="similarity">
    <text evidence="1">Belongs to the NADH dehydrogenase family.</text>
</comment>
<accession>A0A137ZCM0</accession>
<comment type="catalytic activity">
    <reaction evidence="7">
        <text>a quinone + NADH + H(+) = a quinol + NAD(+)</text>
        <dbReference type="Rhea" id="RHEA:46160"/>
        <dbReference type="ChEBI" id="CHEBI:15378"/>
        <dbReference type="ChEBI" id="CHEBI:24646"/>
        <dbReference type="ChEBI" id="CHEBI:57540"/>
        <dbReference type="ChEBI" id="CHEBI:57945"/>
        <dbReference type="ChEBI" id="CHEBI:132124"/>
        <dbReference type="EC" id="1.6.5.9"/>
    </reaction>
</comment>
<dbReference type="PRINTS" id="PR00411">
    <property type="entry name" value="PNDRDTASEI"/>
</dbReference>
<dbReference type="PRINTS" id="PR00368">
    <property type="entry name" value="FADPNR"/>
</dbReference>
<organism evidence="10 11">
    <name type="scientific">Tsukamurella pseudospumae</name>
    <dbReference type="NCBI Taxonomy" id="239498"/>
    <lineage>
        <taxon>Bacteria</taxon>
        <taxon>Bacillati</taxon>
        <taxon>Actinomycetota</taxon>
        <taxon>Actinomycetes</taxon>
        <taxon>Mycobacteriales</taxon>
        <taxon>Tsukamurellaceae</taxon>
        <taxon>Tsukamurella</taxon>
    </lineage>
</organism>
<evidence type="ECO:0000256" key="7">
    <source>
        <dbReference type="ARBA" id="ARBA00047599"/>
    </source>
</evidence>
<evidence type="ECO:0000256" key="6">
    <source>
        <dbReference type="ARBA" id="ARBA00023027"/>
    </source>
</evidence>
<sequence>MSDGTHRHRVVVIGSGFGGLFGTRALKRADVDVTMIAKTTHHLFQPLLYQVATGILSEGEIAPATRMILRKQRNAEVLLGEVSDIDLENRTVTSHLLERETITPFDSLIVAAGADQSYFGNDQFAEFAPGMKTIDDALELRGRILGAFEQAELSNDHEERMRLLTFVVIGAGPTGVELAGQIAEMSDNTLKGAFRNIDPTEARVILLDAAPAVLPPMGEKLGTMAAKRLEKMGVEIQLNAMVVDVDADGLVVKEKDGTQRRIEAQCKVWSAGVAASKLGKVLADQSGAETDRAGRVKVLPDLTIPGNPNVFVVGDMMLVDGVPGMAQGAIQGATYAAKAIEAGLKGQTPAERKPFKYFDKGSMATVSRASAVAKVGKLEFGGFLAWLGWLALHLWYIVGYQNRVITLTSWAITFLTNKRGQMTITEQQVYARTALDALQTGAKPAIPPVHTSSPTKALPKSAPKADIQVEAPGAPSAEAEKAEKAG</sequence>
<gene>
    <name evidence="10" type="ORF">AXK61_04575</name>
</gene>
<dbReference type="PANTHER" id="PTHR43706">
    <property type="entry name" value="NADH DEHYDROGENASE"/>
    <property type="match status" value="1"/>
</dbReference>
<proteinExistence type="inferred from homology"/>
<evidence type="ECO:0000256" key="4">
    <source>
        <dbReference type="ARBA" id="ARBA00022827"/>
    </source>
</evidence>
<dbReference type="RefSeq" id="WP_068746320.1">
    <property type="nucleotide sequence ID" value="NZ_LSRE01000023.1"/>
</dbReference>
<dbReference type="InterPro" id="IPR036188">
    <property type="entry name" value="FAD/NAD-bd_sf"/>
</dbReference>
<keyword evidence="3" id="KW-0285">Flavoprotein</keyword>
<evidence type="ECO:0000256" key="5">
    <source>
        <dbReference type="ARBA" id="ARBA00023002"/>
    </source>
</evidence>
<evidence type="ECO:0000256" key="3">
    <source>
        <dbReference type="ARBA" id="ARBA00022630"/>
    </source>
</evidence>